<dbReference type="EMBL" id="KY223999">
    <property type="protein sequence ID" value="APQ42242.1"/>
    <property type="molecule type" value="Genomic_DNA"/>
</dbReference>
<sequence>MTATLAGVNTVYHHFYGPDSELHHECSACLYELSQIGPVHGPERPRKRRKQRIWVYR</sequence>
<keyword evidence="2" id="KW-1185">Reference proteome</keyword>
<reference evidence="1 2" key="1">
    <citation type="submission" date="2016-11" db="EMBL/GenBank/DDBJ databases">
        <authorList>
            <person name="Brown T."/>
            <person name="Davidson K."/>
            <person name="Doll Z."/>
            <person name="Jansson R."/>
            <person name="Janyszek T."/>
            <person name="Lwin C."/>
            <person name="Patil S."/>
            <person name="Piper J."/>
            <person name="Rajendiran N."/>
            <person name="Rittenhouse N.L."/>
            <person name="Younker T.P."/>
            <person name="Zhang J."/>
            <person name="Garlena R.A."/>
            <person name="Russell D.A."/>
            <person name="Pope W.H."/>
            <person name="Jacobs-Sera D."/>
            <person name="Hatfull G.F."/>
        </authorList>
    </citation>
    <scope>NUCLEOTIDE SEQUENCE [LARGE SCALE GENOMIC DNA]</scope>
</reference>
<evidence type="ECO:0000313" key="1">
    <source>
        <dbReference type="EMBL" id="APQ42242.1"/>
    </source>
</evidence>
<dbReference type="KEGG" id="vg:63210702"/>
<dbReference type="GeneID" id="63210702"/>
<protein>
    <submittedName>
        <fullName evidence="1">Uncharacterized protein</fullName>
    </submittedName>
</protein>
<dbReference type="Proteomes" id="UP000225965">
    <property type="component" value="Segment"/>
</dbReference>
<organism evidence="1 2">
    <name type="scientific">Mycobacterium phage MrMagoo</name>
    <dbReference type="NCBI Taxonomy" id="1927020"/>
    <lineage>
        <taxon>Viruses</taxon>
        <taxon>Duplodnaviria</taxon>
        <taxon>Heunggongvirae</taxon>
        <taxon>Uroviricota</taxon>
        <taxon>Caudoviricetes</taxon>
        <taxon>Vilmaviridae</taxon>
        <taxon>Mclasvirinae</taxon>
        <taxon>Reyvirus</taxon>
        <taxon>Reyvirus mrmagoo</taxon>
    </lineage>
</organism>
<dbReference type="RefSeq" id="YP_010014045.1">
    <property type="nucleotide sequence ID" value="NC_053515.1"/>
</dbReference>
<name>A0A1L6BYR7_9CAUD</name>
<evidence type="ECO:0000313" key="2">
    <source>
        <dbReference type="Proteomes" id="UP000225965"/>
    </source>
</evidence>
<gene>
    <name evidence="1" type="primary">160</name>
    <name evidence="1" type="ORF">PBI_MRMAGOO_160</name>
</gene>
<accession>A0A1L6BYR7</accession>
<proteinExistence type="predicted"/>